<organism evidence="1 2">
    <name type="scientific">Streptomyces gilvifuscus</name>
    <dbReference type="NCBI Taxonomy" id="1550617"/>
    <lineage>
        <taxon>Bacteria</taxon>
        <taxon>Bacillati</taxon>
        <taxon>Actinomycetota</taxon>
        <taxon>Actinomycetes</taxon>
        <taxon>Kitasatosporales</taxon>
        <taxon>Streptomycetaceae</taxon>
        <taxon>Streptomyces</taxon>
    </lineage>
</organism>
<accession>A0ABT5G6X4</accession>
<sequence>MLKPNGTEVLHGLYDFVERPVVIENGDVIEALDVLGYGAALTHHLKDSDPTSPGSVFVHDMQKWFDSVWDLLATQG</sequence>
<proteinExistence type="predicted"/>
<protein>
    <submittedName>
        <fullName evidence="1">Uncharacterized protein</fullName>
    </submittedName>
</protein>
<gene>
    <name evidence="1" type="ORF">PO587_39980</name>
</gene>
<dbReference type="Proteomes" id="UP001221328">
    <property type="component" value="Unassembled WGS sequence"/>
</dbReference>
<evidence type="ECO:0000313" key="2">
    <source>
        <dbReference type="Proteomes" id="UP001221328"/>
    </source>
</evidence>
<comment type="caution">
    <text evidence="1">The sequence shown here is derived from an EMBL/GenBank/DDBJ whole genome shotgun (WGS) entry which is preliminary data.</text>
</comment>
<dbReference type="RefSeq" id="WP_272178718.1">
    <property type="nucleotide sequence ID" value="NZ_JAQOSK010000024.1"/>
</dbReference>
<dbReference type="EMBL" id="JAQOSK010000024">
    <property type="protein sequence ID" value="MDC2960621.1"/>
    <property type="molecule type" value="Genomic_DNA"/>
</dbReference>
<name>A0ABT5G6X4_9ACTN</name>
<reference evidence="1 2" key="1">
    <citation type="journal article" date="2015" name="Int. J. Syst. Evol. Microbiol.">
        <title>Streptomyces gilvifuscus sp. nov., an actinomycete that produces antibacterial compounds isolated from soil.</title>
        <authorList>
            <person name="Nguyen T.M."/>
            <person name="Kim J."/>
        </authorList>
    </citation>
    <scope>NUCLEOTIDE SEQUENCE [LARGE SCALE GENOMIC DNA]</scope>
    <source>
        <strain evidence="1 2">T113</strain>
    </source>
</reference>
<evidence type="ECO:0000313" key="1">
    <source>
        <dbReference type="EMBL" id="MDC2960621.1"/>
    </source>
</evidence>
<keyword evidence="2" id="KW-1185">Reference proteome</keyword>